<dbReference type="SMART" id="SM00552">
    <property type="entry name" value="ADEAMc"/>
    <property type="match status" value="1"/>
</dbReference>
<dbReference type="RefSeq" id="XP_046068712.1">
    <property type="nucleotide sequence ID" value="XM_046212712.1"/>
</dbReference>
<dbReference type="PROSITE" id="PS50141">
    <property type="entry name" value="A_DEAMIN_EDITASE"/>
    <property type="match status" value="1"/>
</dbReference>
<dbReference type="GO" id="GO:0002100">
    <property type="term" value="P:tRNA wobble adenosine to inosine editing"/>
    <property type="evidence" value="ECO:0007669"/>
    <property type="project" value="InterPro"/>
</dbReference>
<feature type="compositionally biased region" description="Polar residues" evidence="1">
    <location>
        <begin position="493"/>
        <end position="517"/>
    </location>
</feature>
<feature type="region of interest" description="Disordered" evidence="1">
    <location>
        <begin position="492"/>
        <end position="529"/>
    </location>
</feature>
<evidence type="ECO:0000313" key="3">
    <source>
        <dbReference type="EMBL" id="KAH8692839.1"/>
    </source>
</evidence>
<dbReference type="PANTHER" id="PTHR47803:SF1">
    <property type="entry name" value="TRNA-SPECIFIC ADENOSINE DEAMINASE 1"/>
    <property type="match status" value="1"/>
</dbReference>
<keyword evidence="4" id="KW-1185">Reference proteome</keyword>
<comment type="caution">
    <text evidence="3">The sequence shown here is derived from an EMBL/GenBank/DDBJ whole genome shotgun (WGS) entry which is preliminary data.</text>
</comment>
<dbReference type="EMBL" id="JAJTJA010000010">
    <property type="protein sequence ID" value="KAH8692839.1"/>
    <property type="molecule type" value="Genomic_DNA"/>
</dbReference>
<dbReference type="InterPro" id="IPR002466">
    <property type="entry name" value="A_deamin"/>
</dbReference>
<organism evidence="3 4">
    <name type="scientific">Talaromyces proteolyticus</name>
    <dbReference type="NCBI Taxonomy" id="1131652"/>
    <lineage>
        <taxon>Eukaryota</taxon>
        <taxon>Fungi</taxon>
        <taxon>Dikarya</taxon>
        <taxon>Ascomycota</taxon>
        <taxon>Pezizomycotina</taxon>
        <taxon>Eurotiomycetes</taxon>
        <taxon>Eurotiomycetidae</taxon>
        <taxon>Eurotiales</taxon>
        <taxon>Trichocomaceae</taxon>
        <taxon>Talaromyces</taxon>
        <taxon>Talaromyces sect. Bacilispori</taxon>
    </lineage>
</organism>
<dbReference type="AlphaFoldDB" id="A0AAD4KJ41"/>
<name>A0AAD4KJ41_9EURO</name>
<gene>
    <name evidence="3" type="ORF">BGW36DRAFT_325271</name>
</gene>
<dbReference type="Proteomes" id="UP001201262">
    <property type="component" value="Unassembled WGS sequence"/>
</dbReference>
<dbReference type="Pfam" id="PF02137">
    <property type="entry name" value="A_deamin"/>
    <property type="match status" value="1"/>
</dbReference>
<reference evidence="3" key="1">
    <citation type="submission" date="2021-12" db="EMBL/GenBank/DDBJ databases">
        <title>Convergent genome expansion in fungi linked to evolution of root-endophyte symbiosis.</title>
        <authorList>
            <consortium name="DOE Joint Genome Institute"/>
            <person name="Ke Y.-H."/>
            <person name="Bonito G."/>
            <person name="Liao H.-L."/>
            <person name="Looney B."/>
            <person name="Rojas-Flechas A."/>
            <person name="Nash J."/>
            <person name="Hameed K."/>
            <person name="Schadt C."/>
            <person name="Martin F."/>
            <person name="Crous P.W."/>
            <person name="Miettinen O."/>
            <person name="Magnuson J.K."/>
            <person name="Labbe J."/>
            <person name="Jacobson D."/>
            <person name="Doktycz M.J."/>
            <person name="Veneault-Fourrey C."/>
            <person name="Kuo A."/>
            <person name="Mondo S."/>
            <person name="Calhoun S."/>
            <person name="Riley R."/>
            <person name="Ohm R."/>
            <person name="LaButti K."/>
            <person name="Andreopoulos B."/>
            <person name="Pangilinan J."/>
            <person name="Nolan M."/>
            <person name="Tritt A."/>
            <person name="Clum A."/>
            <person name="Lipzen A."/>
            <person name="Daum C."/>
            <person name="Barry K."/>
            <person name="Grigoriev I.V."/>
            <person name="Vilgalys R."/>
        </authorList>
    </citation>
    <scope>NUCLEOTIDE SEQUENCE</scope>
    <source>
        <strain evidence="3">PMI_201</strain>
    </source>
</reference>
<protein>
    <recommendedName>
        <fullName evidence="2">A to I editase domain-containing protein</fullName>
    </recommendedName>
</protein>
<sequence length="1249" mass="139298">MEGENGDPLPARVATLVHAHFDALPTHCKPRTRDDDTREWIPMSGIVAVRAQGTRSETLTCIAVTTGARCLAASQIPRCHGLALHDCHAEILAIRAFNYWVINECLSVIQQEQHSPSQLETTHAFVRRRERNASPSFEICPDISLYMYCTCAPCGDASMELCMAEQDDPTPWSVPSRNNDEESQKTLLDGRAHFSILGVVRRKPARADSEATLSKSCSDKLALRQIKSLLSYPASLLVAPTSSAYITALILPEEEISRAGYDRAFGVGPTGRMKGLVGHSWPTSSEPNDFPKYRFRPFEVLAVPMDIVMPRWPHGKYRSSQVKTSQYSKSMTAKPGNTSAIWIASSSFHKPYCVRGAVFDTDKVPRLNPSSTAVVECIIGGVKQGNKIPLLTSRGASVLSRANMWDLVREVLPQLGEEEAELRDVLESQSYEAFKRKCLSSRSSKFSWLKARFAAMEDAKHTLSPWIPNRGDEDWSRAERERLLRPLCRHSKFSTSSENDPPTSLNTEETRVNTLDNGSKDSHTLKIGHKGDNRKEVGIDVLGKSGEIIVLPQKKRRKPRVLDGKKIGKEKLGGNGLFNLSAKPGTNAGGQNVKLIDDDYNTFLDELRDLQSPGDELSREEWINLQAKLEVSFTMNQLLAYLEDFERPPSKDTTTQPKDSETTWLAEDNSVPTSETLDDTQKDAYKIKGININHRKEHVAERILRECWQLTVQDEAGGLDISLPSHIISLLVESDQYSLEELAHSHNAKIELFSSANMIRVFGSKRACESVREIVNTYTSNIRTEPIGVPLLNNLRISVGESSNEDLFRWIAKKYGVSIEHQSRKSTALASYFAGNEGALKSVIRDLDLASHSKASLSVPFCSYVPSSTTGYLNPIRQMQAKRMSLDNRTKPWARWQILTKLSQMSDVTLLPLFKEHHATCSTEILQVLRGTNGQPVGPDIQEKLTATIGQCLFHNEQERYGMTTSTTASRLGELSIPRLWHAWASGAQPFVSDLPELRGEKLYRFRLTPCSPNADNAPILEVELGVPLIYSSKPLPSAPDVTIKKIEAIVKQDRIDYLFPEARFDIRFTRTLTRDVFGLLKKESNESMRDAIVSALEPITSKLDDPLPPSCQLPLPASLLQNLNSNGGQKGSSSANDGGGVKLFDYWLPSMNKLSGSLIRSYDFMGEKLTLNNTWFGQLGSKRVRDLNLEMHVAQSPLHSLGGRIRQGNNVNAESTINQEFTSFYRTACNLAFSLSTYEKKDEIRDNA</sequence>
<accession>A0AAD4KJ41</accession>
<feature type="compositionally biased region" description="Basic and acidic residues" evidence="1">
    <location>
        <begin position="518"/>
        <end position="529"/>
    </location>
</feature>
<dbReference type="PANTHER" id="PTHR47803">
    <property type="entry name" value="TRNA-SPECIFIC ADENOSINE DEAMINASE 1"/>
    <property type="match status" value="1"/>
</dbReference>
<feature type="domain" description="A to I editase" evidence="2">
    <location>
        <begin position="63"/>
        <end position="481"/>
    </location>
</feature>
<dbReference type="InterPro" id="IPR048400">
    <property type="entry name" value="SLS1_N"/>
</dbReference>
<dbReference type="Pfam" id="PF20776">
    <property type="entry name" value="SLS1_N"/>
    <property type="match status" value="1"/>
</dbReference>
<dbReference type="GeneID" id="70242999"/>
<evidence type="ECO:0000256" key="1">
    <source>
        <dbReference type="SAM" id="MobiDB-lite"/>
    </source>
</evidence>
<evidence type="ECO:0000259" key="2">
    <source>
        <dbReference type="PROSITE" id="PS50141"/>
    </source>
</evidence>
<dbReference type="InterPro" id="IPR042935">
    <property type="entry name" value="Tad1"/>
</dbReference>
<dbReference type="GO" id="GO:0003723">
    <property type="term" value="F:RNA binding"/>
    <property type="evidence" value="ECO:0007669"/>
    <property type="project" value="InterPro"/>
</dbReference>
<dbReference type="GO" id="GO:0043829">
    <property type="term" value="F:tRNA-specific adenosine-37 deaminase activity"/>
    <property type="evidence" value="ECO:0007669"/>
    <property type="project" value="TreeGrafter"/>
</dbReference>
<dbReference type="InterPro" id="IPR048401">
    <property type="entry name" value="SLS1_C"/>
</dbReference>
<proteinExistence type="predicted"/>
<dbReference type="Pfam" id="PF20778">
    <property type="entry name" value="SLS1_C"/>
    <property type="match status" value="1"/>
</dbReference>
<evidence type="ECO:0000313" key="4">
    <source>
        <dbReference type="Proteomes" id="UP001201262"/>
    </source>
</evidence>